<keyword evidence="2" id="KW-1185">Reference proteome</keyword>
<evidence type="ECO:0000313" key="2">
    <source>
        <dbReference type="Proteomes" id="UP001218218"/>
    </source>
</evidence>
<dbReference type="Proteomes" id="UP001218218">
    <property type="component" value="Unassembled WGS sequence"/>
</dbReference>
<gene>
    <name evidence="1" type="ORF">DFH08DRAFT_824910</name>
</gene>
<organism evidence="1 2">
    <name type="scientific">Mycena albidolilacea</name>
    <dbReference type="NCBI Taxonomy" id="1033008"/>
    <lineage>
        <taxon>Eukaryota</taxon>
        <taxon>Fungi</taxon>
        <taxon>Dikarya</taxon>
        <taxon>Basidiomycota</taxon>
        <taxon>Agaricomycotina</taxon>
        <taxon>Agaricomycetes</taxon>
        <taxon>Agaricomycetidae</taxon>
        <taxon>Agaricales</taxon>
        <taxon>Marasmiineae</taxon>
        <taxon>Mycenaceae</taxon>
        <taxon>Mycena</taxon>
    </lineage>
</organism>
<reference evidence="1" key="1">
    <citation type="submission" date="2023-03" db="EMBL/GenBank/DDBJ databases">
        <title>Massive genome expansion in bonnet fungi (Mycena s.s.) driven by repeated elements and novel gene families across ecological guilds.</title>
        <authorList>
            <consortium name="Lawrence Berkeley National Laboratory"/>
            <person name="Harder C.B."/>
            <person name="Miyauchi S."/>
            <person name="Viragh M."/>
            <person name="Kuo A."/>
            <person name="Thoen E."/>
            <person name="Andreopoulos B."/>
            <person name="Lu D."/>
            <person name="Skrede I."/>
            <person name="Drula E."/>
            <person name="Henrissat B."/>
            <person name="Morin E."/>
            <person name="Kohler A."/>
            <person name="Barry K."/>
            <person name="LaButti K."/>
            <person name="Morin E."/>
            <person name="Salamov A."/>
            <person name="Lipzen A."/>
            <person name="Mereny Z."/>
            <person name="Hegedus B."/>
            <person name="Baldrian P."/>
            <person name="Stursova M."/>
            <person name="Weitz H."/>
            <person name="Taylor A."/>
            <person name="Grigoriev I.V."/>
            <person name="Nagy L.G."/>
            <person name="Martin F."/>
            <person name="Kauserud H."/>
        </authorList>
    </citation>
    <scope>NUCLEOTIDE SEQUENCE</scope>
    <source>
        <strain evidence="1">CBHHK002</strain>
    </source>
</reference>
<protein>
    <submittedName>
        <fullName evidence="1">Uncharacterized protein</fullName>
    </submittedName>
</protein>
<dbReference type="AlphaFoldDB" id="A0AAD6Z410"/>
<sequence length="110" mass="12097">MAVPGGRGVACATYTRPSHCLSLQTSPIGLAKWLAPLFEFGWAGLGGSLWLGVAWARLTPNDPFDFNWPGKYPTIPLSFAEVFNIQLPGQKGFYSHAFAYLIWRTMPPPV</sequence>
<comment type="caution">
    <text evidence="1">The sequence shown here is derived from an EMBL/GenBank/DDBJ whole genome shotgun (WGS) entry which is preliminary data.</text>
</comment>
<dbReference type="EMBL" id="JARIHO010000095">
    <property type="protein sequence ID" value="KAJ7305610.1"/>
    <property type="molecule type" value="Genomic_DNA"/>
</dbReference>
<evidence type="ECO:0000313" key="1">
    <source>
        <dbReference type="EMBL" id="KAJ7305610.1"/>
    </source>
</evidence>
<name>A0AAD6Z410_9AGAR</name>
<proteinExistence type="predicted"/>
<accession>A0AAD6Z410</accession>